<dbReference type="Gene3D" id="2.100.10.50">
    <property type="match status" value="1"/>
</dbReference>
<evidence type="ECO:0000313" key="2">
    <source>
        <dbReference type="EMBL" id="NDK54764.1"/>
    </source>
</evidence>
<feature type="region of interest" description="Disordered" evidence="1">
    <location>
        <begin position="21"/>
        <end position="40"/>
    </location>
</feature>
<dbReference type="Proteomes" id="UP000478546">
    <property type="component" value="Unassembled WGS sequence"/>
</dbReference>
<organism evidence="2 3">
    <name type="scientific">Pontibacter fetidus</name>
    <dbReference type="NCBI Taxonomy" id="2700082"/>
    <lineage>
        <taxon>Bacteria</taxon>
        <taxon>Pseudomonadati</taxon>
        <taxon>Bacteroidota</taxon>
        <taxon>Cytophagia</taxon>
        <taxon>Cytophagales</taxon>
        <taxon>Hymenobacteraceae</taxon>
        <taxon>Pontibacter</taxon>
    </lineage>
</organism>
<dbReference type="AlphaFoldDB" id="A0A6B2H6S6"/>
<protein>
    <submittedName>
        <fullName evidence="2">Uncharacterized protein</fullName>
    </submittedName>
</protein>
<evidence type="ECO:0000256" key="1">
    <source>
        <dbReference type="SAM" id="MobiDB-lite"/>
    </source>
</evidence>
<sequence>MWSCDKADEAVKPEALTATKGQTIKSGKEKENKDVKYKSDKTGQYVSKDVQVTGYEDGRERPTRPKYDAAGTIRANYMDPCDDCGGTGGLPASTFVTSESLGGVGAIYDLKVIKGSSSSIEPTDLPGYYKIPVDLNRGAGGKYIYLCFTRDNTKVQGSSNWVDTYSMGKNVPVRGIEVVLQTVGTTPKFYDTNLPGIEVKDALGFHIPDLNDGASGKYIYAYQQKGAEEDPYNPTLPVIIEVGVIYGNSSTIEPPLPLD</sequence>
<dbReference type="EMBL" id="JAAEAA010000003">
    <property type="protein sequence ID" value="NDK54764.1"/>
    <property type="molecule type" value="Genomic_DNA"/>
</dbReference>
<accession>A0A6B2H6S6</accession>
<reference evidence="2 3" key="1">
    <citation type="submission" date="2020-01" db="EMBL/GenBank/DDBJ databases">
        <authorList>
            <person name="Kim M.K."/>
        </authorList>
    </citation>
    <scope>NUCLEOTIDE SEQUENCE [LARGE SCALE GENOMIC DNA]</scope>
    <source>
        <strain evidence="2 3">BT213</strain>
    </source>
</reference>
<keyword evidence="3" id="KW-1185">Reference proteome</keyword>
<gene>
    <name evidence="2" type="ORF">GWO68_02430</name>
</gene>
<name>A0A6B2H6S6_9BACT</name>
<evidence type="ECO:0000313" key="3">
    <source>
        <dbReference type="Proteomes" id="UP000478546"/>
    </source>
</evidence>
<proteinExistence type="predicted"/>
<dbReference type="RefSeq" id="WP_162344827.1">
    <property type="nucleotide sequence ID" value="NZ_JAAEAA010000003.1"/>
</dbReference>
<feature type="compositionally biased region" description="Basic and acidic residues" evidence="1">
    <location>
        <begin position="26"/>
        <end position="40"/>
    </location>
</feature>
<comment type="caution">
    <text evidence="2">The sequence shown here is derived from an EMBL/GenBank/DDBJ whole genome shotgun (WGS) entry which is preliminary data.</text>
</comment>